<dbReference type="InterPro" id="IPR023395">
    <property type="entry name" value="MCP_dom_sf"/>
</dbReference>
<dbReference type="InterPro" id="IPR000241">
    <property type="entry name" value="RlmKL-like_Mtase"/>
</dbReference>
<dbReference type="SUPFAM" id="SSF103506">
    <property type="entry name" value="Mitochondrial carrier"/>
    <property type="match status" value="1"/>
</dbReference>
<dbReference type="EMBL" id="BRYB01000574">
    <property type="protein sequence ID" value="GMI33171.1"/>
    <property type="molecule type" value="Genomic_DNA"/>
</dbReference>
<evidence type="ECO:0000313" key="12">
    <source>
        <dbReference type="Proteomes" id="UP001165060"/>
    </source>
</evidence>
<feature type="signal peptide" evidence="9">
    <location>
        <begin position="1"/>
        <end position="22"/>
    </location>
</feature>
<evidence type="ECO:0000313" key="11">
    <source>
        <dbReference type="EMBL" id="GMI33171.1"/>
    </source>
</evidence>
<accession>A0ABQ6MUU1</accession>
<evidence type="ECO:0000256" key="2">
    <source>
        <dbReference type="ARBA" id="ARBA00022603"/>
    </source>
</evidence>
<dbReference type="Pfam" id="PF01170">
    <property type="entry name" value="UPF0020"/>
    <property type="match status" value="1"/>
</dbReference>
<feature type="domain" description="Ribosomal RNA large subunit methyltransferase K/L-like methyltransferase" evidence="10">
    <location>
        <begin position="385"/>
        <end position="433"/>
    </location>
</feature>
<dbReference type="Proteomes" id="UP001165060">
    <property type="component" value="Unassembled WGS sequence"/>
</dbReference>
<dbReference type="PANTHER" id="PTHR13370:SF3">
    <property type="entry name" value="TRNA (GUANINE(10)-N2)-METHYLTRANSFERASE HOMOLOG"/>
    <property type="match status" value="1"/>
</dbReference>
<gene>
    <name evidence="11" type="ORF">TeGR_g9767</name>
</gene>
<dbReference type="Pfam" id="PF00153">
    <property type="entry name" value="Mito_carr"/>
    <property type="match status" value="1"/>
</dbReference>
<feature type="compositionally biased region" description="Pro residues" evidence="8">
    <location>
        <begin position="40"/>
        <end position="59"/>
    </location>
</feature>
<comment type="subcellular location">
    <subcellularLocation>
        <location evidence="1">Membrane</location>
        <topology evidence="1">Multi-pass membrane protein</topology>
    </subcellularLocation>
</comment>
<dbReference type="Gene3D" id="3.40.50.150">
    <property type="entry name" value="Vaccinia Virus protein VP39"/>
    <property type="match status" value="1"/>
</dbReference>
<name>A0ABQ6MUU1_9STRA</name>
<organism evidence="11 12">
    <name type="scientific">Tetraparma gracilis</name>
    <dbReference type="NCBI Taxonomy" id="2962635"/>
    <lineage>
        <taxon>Eukaryota</taxon>
        <taxon>Sar</taxon>
        <taxon>Stramenopiles</taxon>
        <taxon>Ochrophyta</taxon>
        <taxon>Bolidophyceae</taxon>
        <taxon>Parmales</taxon>
        <taxon>Triparmaceae</taxon>
        <taxon>Tetraparma</taxon>
    </lineage>
</organism>
<proteinExistence type="inferred from homology"/>
<evidence type="ECO:0000256" key="3">
    <source>
        <dbReference type="ARBA" id="ARBA00022679"/>
    </source>
</evidence>
<dbReference type="PANTHER" id="PTHR13370">
    <property type="entry name" value="RNA METHYLASE-RELATED"/>
    <property type="match status" value="1"/>
</dbReference>
<keyword evidence="3" id="KW-0808">Transferase</keyword>
<keyword evidence="4 6" id="KW-0812">Transmembrane</keyword>
<keyword evidence="7" id="KW-0813">Transport</keyword>
<keyword evidence="2" id="KW-0489">Methyltransferase</keyword>
<protein>
    <recommendedName>
        <fullName evidence="10">Ribosomal RNA large subunit methyltransferase K/L-like methyltransferase domain-containing protein</fullName>
    </recommendedName>
</protein>
<dbReference type="Gene3D" id="1.50.40.10">
    <property type="entry name" value="Mitochondrial carrier domain"/>
    <property type="match status" value="1"/>
</dbReference>
<comment type="similarity">
    <text evidence="7">Belongs to the mitochondrial carrier (TC 2.A.29) family.</text>
</comment>
<evidence type="ECO:0000256" key="6">
    <source>
        <dbReference type="PROSITE-ProRule" id="PRU00282"/>
    </source>
</evidence>
<dbReference type="SUPFAM" id="SSF53335">
    <property type="entry name" value="S-adenosyl-L-methionine-dependent methyltransferases"/>
    <property type="match status" value="1"/>
</dbReference>
<evidence type="ECO:0000256" key="8">
    <source>
        <dbReference type="SAM" id="MobiDB-lite"/>
    </source>
</evidence>
<evidence type="ECO:0000256" key="4">
    <source>
        <dbReference type="ARBA" id="ARBA00022692"/>
    </source>
</evidence>
<sequence length="467" mass="49076">MPSPPFALLLLLLLLLLSPSLSLPSPSSAPPPARRSLRSAPPPSPPSSSPPSSPPPSPSPLLSSLRNGLASGLAAGSVKLLLAPFDTIKTLQQHHRSLGPGSLGSAPLSLAGAARKLLERGGAGELYAGIGVTVVGSMPSVGLYFGVYLTTLNVMCAAATGNAVASFSRVPYEVVKQKLQTGFYPSTGAALAGMWRSGGVGAFFPSNGVAVQMFRDIPYAVFTLLTYEYLQERYCAGAEDGPDRQYVCERCVLIKAVYRPLSAGRTAQACAAGLKASKEPASKSWKVAFETFAWKYTRAEQAAMRQEFIAKLAPQGPACMQAPDLLYTVVHEFAVTPDGSPVRPRTDHTGLEVAANAGLEPLAVYLGLGFCLGARGLCDKYDLKKRSFLGPTSMDNELSMIMCTSALVRPGSLVFDPFVGTGSILFSAAVFGAVTFGTDIDIRILRGKGAGNPFTNFEKAGLPLPDI</sequence>
<keyword evidence="12" id="KW-1185">Reference proteome</keyword>
<evidence type="ECO:0000256" key="9">
    <source>
        <dbReference type="SAM" id="SignalP"/>
    </source>
</evidence>
<keyword evidence="5 6" id="KW-0472">Membrane</keyword>
<evidence type="ECO:0000256" key="7">
    <source>
        <dbReference type="RuleBase" id="RU000488"/>
    </source>
</evidence>
<reference evidence="11 12" key="1">
    <citation type="journal article" date="2023" name="Commun. Biol.">
        <title>Genome analysis of Parmales, the sister group of diatoms, reveals the evolutionary specialization of diatoms from phago-mixotrophs to photoautotrophs.</title>
        <authorList>
            <person name="Ban H."/>
            <person name="Sato S."/>
            <person name="Yoshikawa S."/>
            <person name="Yamada K."/>
            <person name="Nakamura Y."/>
            <person name="Ichinomiya M."/>
            <person name="Sato N."/>
            <person name="Blanc-Mathieu R."/>
            <person name="Endo H."/>
            <person name="Kuwata A."/>
            <person name="Ogata H."/>
        </authorList>
    </citation>
    <scope>NUCLEOTIDE SEQUENCE [LARGE SCALE GENOMIC DNA]</scope>
</reference>
<evidence type="ECO:0000256" key="5">
    <source>
        <dbReference type="ARBA" id="ARBA00023136"/>
    </source>
</evidence>
<feature type="chain" id="PRO_5045159623" description="Ribosomal RNA large subunit methyltransferase K/L-like methyltransferase domain-containing protein" evidence="9">
    <location>
        <begin position="23"/>
        <end position="467"/>
    </location>
</feature>
<dbReference type="InterPro" id="IPR029063">
    <property type="entry name" value="SAM-dependent_MTases_sf"/>
</dbReference>
<evidence type="ECO:0000259" key="10">
    <source>
        <dbReference type="Pfam" id="PF01170"/>
    </source>
</evidence>
<dbReference type="InterPro" id="IPR018108">
    <property type="entry name" value="MCP_transmembrane"/>
</dbReference>
<feature type="region of interest" description="Disordered" evidence="8">
    <location>
        <begin position="23"/>
        <end position="63"/>
    </location>
</feature>
<feature type="non-terminal residue" evidence="11">
    <location>
        <position position="467"/>
    </location>
</feature>
<dbReference type="PROSITE" id="PS50920">
    <property type="entry name" value="SOLCAR"/>
    <property type="match status" value="1"/>
</dbReference>
<feature type="repeat" description="Solcar" evidence="6">
    <location>
        <begin position="62"/>
        <end position="154"/>
    </location>
</feature>
<comment type="caution">
    <text evidence="11">The sequence shown here is derived from an EMBL/GenBank/DDBJ whole genome shotgun (WGS) entry which is preliminary data.</text>
</comment>
<keyword evidence="9" id="KW-0732">Signal</keyword>
<evidence type="ECO:0000256" key="1">
    <source>
        <dbReference type="ARBA" id="ARBA00004141"/>
    </source>
</evidence>